<feature type="transmembrane region" description="Helical" evidence="5">
    <location>
        <begin position="122"/>
        <end position="141"/>
    </location>
</feature>
<protein>
    <submittedName>
        <fullName evidence="7">Low affinity ammonium transporter</fullName>
    </submittedName>
</protein>
<dbReference type="PANTHER" id="PTHR42718">
    <property type="entry name" value="MAJOR FACILITATOR SUPERFAMILY MULTIDRUG TRANSPORTER MFSC"/>
    <property type="match status" value="1"/>
</dbReference>
<evidence type="ECO:0000256" key="4">
    <source>
        <dbReference type="ARBA" id="ARBA00023136"/>
    </source>
</evidence>
<dbReference type="Gene3D" id="1.20.1250.20">
    <property type="entry name" value="MFS general substrate transporter like domains"/>
    <property type="match status" value="1"/>
</dbReference>
<keyword evidence="3 5" id="KW-1133">Transmembrane helix</keyword>
<evidence type="ECO:0000256" key="1">
    <source>
        <dbReference type="ARBA" id="ARBA00004141"/>
    </source>
</evidence>
<keyword evidence="8" id="KW-1185">Reference proteome</keyword>
<comment type="subcellular location">
    <subcellularLocation>
        <location evidence="1">Membrane</location>
        <topology evidence="1">Multi-pass membrane protein</topology>
    </subcellularLocation>
</comment>
<evidence type="ECO:0000259" key="6">
    <source>
        <dbReference type="PROSITE" id="PS50850"/>
    </source>
</evidence>
<reference evidence="7 8" key="1">
    <citation type="submission" date="2024-01" db="EMBL/GenBank/DDBJ databases">
        <title>Complete genome of Cladobotryum mycophilum ATHUM6906.</title>
        <authorList>
            <person name="Christinaki A.C."/>
            <person name="Myridakis A.I."/>
            <person name="Kouvelis V.N."/>
        </authorList>
    </citation>
    <scope>NUCLEOTIDE SEQUENCE [LARGE SCALE GENOMIC DNA]</scope>
    <source>
        <strain evidence="7 8">ATHUM6906</strain>
    </source>
</reference>
<dbReference type="PROSITE" id="PS50850">
    <property type="entry name" value="MFS"/>
    <property type="match status" value="1"/>
</dbReference>
<dbReference type="InterPro" id="IPR036259">
    <property type="entry name" value="MFS_trans_sf"/>
</dbReference>
<dbReference type="Proteomes" id="UP001338125">
    <property type="component" value="Unassembled WGS sequence"/>
</dbReference>
<organism evidence="7 8">
    <name type="scientific">Cladobotryum mycophilum</name>
    <dbReference type="NCBI Taxonomy" id="491253"/>
    <lineage>
        <taxon>Eukaryota</taxon>
        <taxon>Fungi</taxon>
        <taxon>Dikarya</taxon>
        <taxon>Ascomycota</taxon>
        <taxon>Pezizomycotina</taxon>
        <taxon>Sordariomycetes</taxon>
        <taxon>Hypocreomycetidae</taxon>
        <taxon>Hypocreales</taxon>
        <taxon>Hypocreaceae</taxon>
        <taxon>Cladobotryum</taxon>
    </lineage>
</organism>
<dbReference type="InterPro" id="IPR011701">
    <property type="entry name" value="MFS"/>
</dbReference>
<keyword evidence="4 5" id="KW-0472">Membrane</keyword>
<feature type="transmembrane region" description="Helical" evidence="5">
    <location>
        <begin position="333"/>
        <end position="352"/>
    </location>
</feature>
<feature type="transmembrane region" description="Helical" evidence="5">
    <location>
        <begin position="161"/>
        <end position="183"/>
    </location>
</feature>
<feature type="transmembrane region" description="Helical" evidence="5">
    <location>
        <begin position="406"/>
        <end position="427"/>
    </location>
</feature>
<feature type="transmembrane region" description="Helical" evidence="5">
    <location>
        <begin position="95"/>
        <end position="115"/>
    </location>
</feature>
<name>A0ABR0SWZ1_9HYPO</name>
<feature type="transmembrane region" description="Helical" evidence="5">
    <location>
        <begin position="48"/>
        <end position="69"/>
    </location>
</feature>
<evidence type="ECO:0000256" key="5">
    <source>
        <dbReference type="SAM" id="Phobius"/>
    </source>
</evidence>
<feature type="transmembrane region" description="Helical" evidence="5">
    <location>
        <begin position="255"/>
        <end position="278"/>
    </location>
</feature>
<evidence type="ECO:0000256" key="2">
    <source>
        <dbReference type="ARBA" id="ARBA00022692"/>
    </source>
</evidence>
<evidence type="ECO:0000256" key="3">
    <source>
        <dbReference type="ARBA" id="ARBA00022989"/>
    </source>
</evidence>
<sequence length="492" mass="53623">MGVPTLPSVQETGILSSRTSSSEDRPIYYDKTEIERLGRERPAALPNWYVEIGFVMTVVMSITMSEFFASQTWPAGVINLTTSSLLMVFSRACDIYGGRTVFLAGHAWLMIWSIICGFSQNYLMLIICRAMQGIGSAAFLPAGLSLLGQTYRPGPRKNKVFAIWGAFASVGFFCGIFIGAICSQYLTWRWYFWIGAIIVSVVVVTGWLTIPRHLHQNDPSIRMDWWGVFTIVPGLVLVVYAFTDGGHAPHGWKTPYIYVTFILGVLFLAAAFYVQGWVSARPLIPAALFKPNIQNVMHIGPLLMAAWFSPLAVGGMILSVGGGFVLHIIPNRILMLISCAGSIVTSLLFALIPEQVDGTPKTSFLYWAYIFPAMVCSTIGVDIALNTSNVFITTQMPRRHQAAASGLINSLLYLSLAFWLGIAETAVSEAVRAKGEAGLSPREQYKIGFWMSVGLAALALISMSTVQMGSASADLTADEKAALESEEASASD</sequence>
<proteinExistence type="predicted"/>
<accession>A0ABR0SWZ1</accession>
<feature type="transmembrane region" description="Helical" evidence="5">
    <location>
        <begin position="225"/>
        <end position="243"/>
    </location>
</feature>
<keyword evidence="2 5" id="KW-0812">Transmembrane</keyword>
<feature type="transmembrane region" description="Helical" evidence="5">
    <location>
        <begin position="447"/>
        <end position="466"/>
    </location>
</feature>
<comment type="caution">
    <text evidence="7">The sequence shown here is derived from an EMBL/GenBank/DDBJ whole genome shotgun (WGS) entry which is preliminary data.</text>
</comment>
<dbReference type="InterPro" id="IPR020846">
    <property type="entry name" value="MFS_dom"/>
</dbReference>
<feature type="transmembrane region" description="Helical" evidence="5">
    <location>
        <begin position="190"/>
        <end position="210"/>
    </location>
</feature>
<evidence type="ECO:0000313" key="8">
    <source>
        <dbReference type="Proteomes" id="UP001338125"/>
    </source>
</evidence>
<dbReference type="SUPFAM" id="SSF103473">
    <property type="entry name" value="MFS general substrate transporter"/>
    <property type="match status" value="1"/>
</dbReference>
<dbReference type="EMBL" id="JAVFKD010000002">
    <property type="protein sequence ID" value="KAK5996672.1"/>
    <property type="molecule type" value="Genomic_DNA"/>
</dbReference>
<gene>
    <name evidence="7" type="ORF">PT974_02011</name>
</gene>
<feature type="domain" description="Major facilitator superfamily (MFS) profile" evidence="6">
    <location>
        <begin position="1"/>
        <end position="471"/>
    </location>
</feature>
<dbReference type="Pfam" id="PF07690">
    <property type="entry name" value="MFS_1"/>
    <property type="match status" value="1"/>
</dbReference>
<feature type="transmembrane region" description="Helical" evidence="5">
    <location>
        <begin position="298"/>
        <end position="326"/>
    </location>
</feature>
<feature type="transmembrane region" description="Helical" evidence="5">
    <location>
        <begin position="364"/>
        <end position="385"/>
    </location>
</feature>
<evidence type="ECO:0000313" key="7">
    <source>
        <dbReference type="EMBL" id="KAK5996672.1"/>
    </source>
</evidence>
<dbReference type="PANTHER" id="PTHR42718:SF11">
    <property type="entry name" value="MAJOR FACILITATOR SUPERFAMILY (MFS) PROFILE DOMAIN-CONTAINING PROTEIN"/>
    <property type="match status" value="1"/>
</dbReference>